<keyword evidence="7" id="KW-1185">Reference proteome</keyword>
<evidence type="ECO:0000259" key="5">
    <source>
        <dbReference type="Pfam" id="PF13473"/>
    </source>
</evidence>
<comment type="subcellular location">
    <subcellularLocation>
        <location evidence="1">Cell envelope</location>
    </subcellularLocation>
</comment>
<organism evidence="6 7">
    <name type="scientific">Paenibacillus validus</name>
    <dbReference type="NCBI Taxonomy" id="44253"/>
    <lineage>
        <taxon>Bacteria</taxon>
        <taxon>Bacillati</taxon>
        <taxon>Bacillota</taxon>
        <taxon>Bacilli</taxon>
        <taxon>Bacillales</taxon>
        <taxon>Paenibacillaceae</taxon>
        <taxon>Paenibacillus</taxon>
    </lineage>
</organism>
<proteinExistence type="predicted"/>
<keyword evidence="2" id="KW-0479">Metal-binding</keyword>
<evidence type="ECO:0000256" key="1">
    <source>
        <dbReference type="ARBA" id="ARBA00004196"/>
    </source>
</evidence>
<protein>
    <submittedName>
        <fullName evidence="6">Cytochrome C oxidase subunit II</fullName>
    </submittedName>
</protein>
<feature type="domain" description="EfeO-type cupredoxin-like" evidence="5">
    <location>
        <begin position="39"/>
        <end position="121"/>
    </location>
</feature>
<keyword evidence="3" id="KW-0186">Copper</keyword>
<accession>A0A7X2Z9N4</accession>
<gene>
    <name evidence="6" type="ORF">GNP93_09400</name>
</gene>
<dbReference type="GO" id="GO:0030313">
    <property type="term" value="C:cell envelope"/>
    <property type="evidence" value="ECO:0007669"/>
    <property type="project" value="UniProtKB-SubCell"/>
</dbReference>
<dbReference type="InterPro" id="IPR051403">
    <property type="entry name" value="NosZ/Cyto_c_oxidase_sub2"/>
</dbReference>
<keyword evidence="4" id="KW-0732">Signal</keyword>
<evidence type="ECO:0000313" key="7">
    <source>
        <dbReference type="Proteomes" id="UP000450917"/>
    </source>
</evidence>
<dbReference type="PROSITE" id="PS51257">
    <property type="entry name" value="PROKAR_LIPOPROTEIN"/>
    <property type="match status" value="1"/>
</dbReference>
<evidence type="ECO:0000256" key="4">
    <source>
        <dbReference type="SAM" id="SignalP"/>
    </source>
</evidence>
<dbReference type="SUPFAM" id="SSF49503">
    <property type="entry name" value="Cupredoxins"/>
    <property type="match status" value="1"/>
</dbReference>
<dbReference type="InterPro" id="IPR028096">
    <property type="entry name" value="EfeO_Cupredoxin"/>
</dbReference>
<evidence type="ECO:0000256" key="2">
    <source>
        <dbReference type="ARBA" id="ARBA00022723"/>
    </source>
</evidence>
<dbReference type="AlphaFoldDB" id="A0A7X2Z9N4"/>
<reference evidence="6 7" key="1">
    <citation type="submission" date="2019-11" db="EMBL/GenBank/DDBJ databases">
        <title>Draft genome sequences of five Paenibacillus species of dairy origin.</title>
        <authorList>
            <person name="Olajide A.M."/>
            <person name="Chen S."/>
            <person name="Lapointe G."/>
        </authorList>
    </citation>
    <scope>NUCLEOTIDE SEQUENCE [LARGE SCALE GENOMIC DNA]</scope>
    <source>
        <strain evidence="6 7">2CS3</strain>
    </source>
</reference>
<evidence type="ECO:0000313" key="6">
    <source>
        <dbReference type="EMBL" id="MUG70894.1"/>
    </source>
</evidence>
<dbReference type="Pfam" id="PF13473">
    <property type="entry name" value="Cupredoxin_1"/>
    <property type="match status" value="1"/>
</dbReference>
<sequence>MNKWIVTLAAFALMLSLAACGAKEAPKAAEQPPASTGASSSSSSAQQVKLVATNFQFDQKEYKVKQGQDVTFTLENKEGMHGISINGLNVKLDNGSKTATVKADKAGTYDIICTVPCGQGHISMKSKLIVE</sequence>
<dbReference type="InterPro" id="IPR008972">
    <property type="entry name" value="Cupredoxin"/>
</dbReference>
<name>A0A7X2Z9N4_9BACL</name>
<dbReference type="EMBL" id="WNZX01000006">
    <property type="protein sequence ID" value="MUG70894.1"/>
    <property type="molecule type" value="Genomic_DNA"/>
</dbReference>
<dbReference type="PANTHER" id="PTHR42838">
    <property type="entry name" value="CYTOCHROME C OXIDASE SUBUNIT II"/>
    <property type="match status" value="1"/>
</dbReference>
<dbReference type="Gene3D" id="2.60.40.420">
    <property type="entry name" value="Cupredoxins - blue copper proteins"/>
    <property type="match status" value="1"/>
</dbReference>
<feature type="signal peptide" evidence="4">
    <location>
        <begin position="1"/>
        <end position="21"/>
    </location>
</feature>
<feature type="chain" id="PRO_5039149973" evidence="4">
    <location>
        <begin position="22"/>
        <end position="131"/>
    </location>
</feature>
<dbReference type="GO" id="GO:0046872">
    <property type="term" value="F:metal ion binding"/>
    <property type="evidence" value="ECO:0007669"/>
    <property type="project" value="UniProtKB-KW"/>
</dbReference>
<evidence type="ECO:0000256" key="3">
    <source>
        <dbReference type="ARBA" id="ARBA00023008"/>
    </source>
</evidence>
<dbReference type="PANTHER" id="PTHR42838:SF2">
    <property type="entry name" value="NITROUS-OXIDE REDUCTASE"/>
    <property type="match status" value="1"/>
</dbReference>
<comment type="caution">
    <text evidence="6">The sequence shown here is derived from an EMBL/GenBank/DDBJ whole genome shotgun (WGS) entry which is preliminary data.</text>
</comment>
<dbReference type="Proteomes" id="UP000450917">
    <property type="component" value="Unassembled WGS sequence"/>
</dbReference>